<proteinExistence type="predicted"/>
<keyword evidence="1" id="KW-0812">Transmembrane</keyword>
<dbReference type="Proteomes" id="UP001589585">
    <property type="component" value="Unassembled WGS sequence"/>
</dbReference>
<protein>
    <submittedName>
        <fullName evidence="2">Uncharacterized protein</fullName>
    </submittedName>
</protein>
<organism evidence="2 3">
    <name type="scientific">Mariniflexile ostreae</name>
    <dbReference type="NCBI Taxonomy" id="1520892"/>
    <lineage>
        <taxon>Bacteria</taxon>
        <taxon>Pseudomonadati</taxon>
        <taxon>Bacteroidota</taxon>
        <taxon>Flavobacteriia</taxon>
        <taxon>Flavobacteriales</taxon>
        <taxon>Flavobacteriaceae</taxon>
        <taxon>Mariniflexile</taxon>
    </lineage>
</organism>
<feature type="transmembrane region" description="Helical" evidence="1">
    <location>
        <begin position="92"/>
        <end position="112"/>
    </location>
</feature>
<comment type="caution">
    <text evidence="2">The sequence shown here is derived from an EMBL/GenBank/DDBJ whole genome shotgun (WGS) entry which is preliminary data.</text>
</comment>
<evidence type="ECO:0000256" key="1">
    <source>
        <dbReference type="SAM" id="Phobius"/>
    </source>
</evidence>
<gene>
    <name evidence="2" type="ORF">ACFFU9_08930</name>
</gene>
<keyword evidence="1" id="KW-0472">Membrane</keyword>
<reference evidence="2 3" key="1">
    <citation type="submission" date="2024-09" db="EMBL/GenBank/DDBJ databases">
        <authorList>
            <person name="Sun Q."/>
            <person name="Mori K."/>
        </authorList>
    </citation>
    <scope>NUCLEOTIDE SEQUENCE [LARGE SCALE GENOMIC DNA]</scope>
    <source>
        <strain evidence="2 3">CECT 8622</strain>
    </source>
</reference>
<keyword evidence="3" id="KW-1185">Reference proteome</keyword>
<keyword evidence="1" id="KW-1133">Transmembrane helix</keyword>
<dbReference type="EMBL" id="JBHMFC010000034">
    <property type="protein sequence ID" value="MFB9056863.1"/>
    <property type="molecule type" value="Genomic_DNA"/>
</dbReference>
<name>A0ABV5FBP7_9FLAO</name>
<evidence type="ECO:0000313" key="2">
    <source>
        <dbReference type="EMBL" id="MFB9056863.1"/>
    </source>
</evidence>
<dbReference type="RefSeq" id="WP_379861068.1">
    <property type="nucleotide sequence ID" value="NZ_JBHMFC010000034.1"/>
</dbReference>
<evidence type="ECO:0000313" key="3">
    <source>
        <dbReference type="Proteomes" id="UP001589585"/>
    </source>
</evidence>
<sequence>MVNQKTQLNTAERIDDYSRQLKYLLILGNEILQKDGVFKESDFFPKLRQFIVFYNETHSKLLEIIDRRKESSLVSSIALSPKLYFFNYQHPALPIFALLIIFPILGTGYFIFKYLYVKKPSLS</sequence>
<accession>A0ABV5FBP7</accession>